<dbReference type="Gene3D" id="2.180.10.10">
    <property type="entry name" value="RHS repeat-associated core"/>
    <property type="match status" value="1"/>
</dbReference>
<dbReference type="NCBIfam" id="TIGR01643">
    <property type="entry name" value="YD_repeat_2x"/>
    <property type="match status" value="2"/>
</dbReference>
<accession>A0A2G0Q2U1</accession>
<evidence type="ECO:0000313" key="5">
    <source>
        <dbReference type="EMBL" id="PHM53525.1"/>
    </source>
</evidence>
<feature type="transmembrane region" description="Helical" evidence="2">
    <location>
        <begin position="1393"/>
        <end position="1415"/>
    </location>
</feature>
<dbReference type="InterPro" id="IPR022385">
    <property type="entry name" value="Rhs_assc_core"/>
</dbReference>
<dbReference type="OrthoDB" id="5862074at2"/>
<feature type="transmembrane region" description="Helical" evidence="2">
    <location>
        <begin position="1365"/>
        <end position="1386"/>
    </location>
</feature>
<evidence type="ECO:0000259" key="3">
    <source>
        <dbReference type="Pfam" id="PF25023"/>
    </source>
</evidence>
<feature type="domain" description="Teneurin-like YD-shell" evidence="3">
    <location>
        <begin position="1021"/>
        <end position="1333"/>
    </location>
</feature>
<dbReference type="InterPro" id="IPR031325">
    <property type="entry name" value="RHS_repeat"/>
</dbReference>
<dbReference type="EMBL" id="NJAI01000006">
    <property type="protein sequence ID" value="PHM53525.1"/>
    <property type="molecule type" value="Genomic_DNA"/>
</dbReference>
<dbReference type="EMBL" id="CP016176">
    <property type="protein sequence ID" value="AOM39753.1"/>
    <property type="molecule type" value="Genomic_DNA"/>
</dbReference>
<gene>
    <name evidence="4" type="ORF">A9255_03645</name>
    <name evidence="5" type="ORF">Xhom_03523</name>
</gene>
<keyword evidence="2" id="KW-0812">Transmembrane</keyword>
<keyword evidence="1" id="KW-0677">Repeat</keyword>
<proteinExistence type="predicted"/>
<evidence type="ECO:0000313" key="4">
    <source>
        <dbReference type="EMBL" id="AOM39753.1"/>
    </source>
</evidence>
<name>A0A2G0Q2U1_XENHO</name>
<sequence length="1669" mass="186653">MNNNFTSHATNFQSTAAGRVDPRTGLFNYMMPVAHLIGNNRLGPEQILALTYSPLNGMDRGFGIGFSLGLTQYHAKNRLLMLSTGEQYKVFETDEEVSLKQYKQDVVRFEKDVVQNVYRVTHKSGLVEILTGSRSLYDLKIPTQIVNPLGYTLKLDWDYETYTMPRLVTVSDESEKQVLLKIQYKTAFYTRITVWPGSSESYDIQLLFENDKVTQIINLTSNQTLIWKLEYDSDSGFLIRVSSPTGTAEFVDYDFDGHQFPEEAALTPLPYVTRYTQQIKQSPDVIRHYEYTEFNFLGYGSNESWNDDEDYLYGVLTNYHYGSIEHWDNGREQRHITRRYNNYHLLISETVRQNGCQRQHETKYYTRIGQTFDEQPPQFQLPQSATVRFISDSRQREEVTQTEFDAAGNPTVQIASDGTRTTWAYYPAEGEADKCPADPHGFVRYVKSKTIIPPPAEGYDDAPVHQVIYHYDPLSTRPGSLTDYAVVCVWQGGYSDGQLLHASQTRYVDKAESPHHGRVASIEETVYSVSDAGSAATDTHWTSQKTFSYTLKEGKLRRTMQWRGHDGLTAVGTQVKSCFSGKVSHEQDPLGCTAHYDYDDVGRLLKQVNNAHTRYAQTTQYAYTIEQPGAVTTTQQDVWGNQARIRFDGLGRLCHQEILVRGQEARGWCRVFDTEYDSWGRIVVQNHHDWLSVGTDPEQVEPVSIRQQTTYDNWGQLCQITDGPGKRVRQDYDPVTRTIRSTMEADGLRFGHTETVFDLRHQPLTVTQYDSHGKQASQQQYHYDGLGRLRATVDELKQKTEYTYDVFNRVSTVRYSDGTVVRKRYAPFSADSLLMQIDADGKVLGQREFDSLHRVTATTVGGRTHLATYQGSLPAPEMVTDPLGQTVHYQYEPRLGNVLLQMTAPGIKQHFTYDARTGAMAQAVAAQQTSHAFKYTSAGQLQQETVRFDDPGAGAARNTEYIYSPAGKLTAYRDVTGKIHRLRFDTLGRPVETTDEAISVTCRYDTASRMHSWTVHDRENAQQLTTTLTWDDFGREIGRRIETGTEVLTLAQTYTITGQLASRITRSQQAGLLRQESYIYDTARRWLTEYQCEGAECPQDAYGMLLTRQQFTYDRLGNILTCVTTLSDGSRDTATFSYSLSDPCQLQQITHTHPEYPAVITLAYDKAGRLIRDEVGRELIYDALGRLASVTLKDNASRYGYDAAGRLVLQQLGSEQTHELYYQGSVRVVEVLRESGAETRLVQANGAPAATLTGRGAYLLGTDGQGSVLMSQQNTDTLARHCYTPYGQQAAEARNPALPAYTGERSDPVGGGYHLGNGYRTYNPVLMRFTAPDSLSPFGAGGLNPYAYCLGDPINRSDPSGHMSLGSILGIVFGTIGLIGGLAAAIPTGGASLSIGAAILAGVGFLGDATGIASAATEESNPQASAVLGWVAFGLGAMSLGSTLLGGLARGMRLTGERLTGSFAQGLSGKRSVRETGYVHAFREIKNLAGRDIVETIGNSQINNIEVNLATISDRTQLPKYRSMFEHLLKLGFVESPPGSNIYRIDNTVPMSNVVSGQSTHVNITNDIYLRLYAQFITGNSTVTHITLTNSLRSIIDAQVASRTHFTDTTMLRMQRMWGFTGYSGTFKDWIVTEMTLRFSTREQDIRALADIIQISDTISFRVLYNNFI</sequence>
<keyword evidence="2" id="KW-1133">Transmembrane helix</keyword>
<evidence type="ECO:0000256" key="1">
    <source>
        <dbReference type="ARBA" id="ARBA00022737"/>
    </source>
</evidence>
<dbReference type="Pfam" id="PF25023">
    <property type="entry name" value="TEN_YD-shell"/>
    <property type="match status" value="1"/>
</dbReference>
<dbReference type="STRING" id="351679.A9255_03645"/>
<dbReference type="Proteomes" id="UP000225433">
    <property type="component" value="Unassembled WGS sequence"/>
</dbReference>
<reference evidence="4 6" key="1">
    <citation type="submission" date="2016-06" db="EMBL/GenBank/DDBJ databases">
        <title>Bacterial characters and pathogenicity of Xenorhabdus hominickii from an entomopathogenic nematode, Steinernema monticolum.</title>
        <authorList>
            <person name="Park Y."/>
            <person name="Kim Y."/>
        </authorList>
    </citation>
    <scope>NUCLEOTIDE SEQUENCE [LARGE SCALE GENOMIC DNA]</scope>
    <source>
        <strain evidence="4 6">ANU1</strain>
    </source>
</reference>
<dbReference type="Pfam" id="PF05593">
    <property type="entry name" value="RHS_repeat"/>
    <property type="match status" value="1"/>
</dbReference>
<dbReference type="KEGG" id="xho:A9255_03645"/>
<dbReference type="PANTHER" id="PTHR32305:SF15">
    <property type="entry name" value="PROTEIN RHSA-RELATED"/>
    <property type="match status" value="1"/>
</dbReference>
<protein>
    <submittedName>
        <fullName evidence="5">YD repeat</fullName>
    </submittedName>
</protein>
<evidence type="ECO:0000313" key="7">
    <source>
        <dbReference type="Proteomes" id="UP000225433"/>
    </source>
</evidence>
<dbReference type="InterPro" id="IPR050708">
    <property type="entry name" value="T6SS_VgrG/RHS"/>
</dbReference>
<organism evidence="5 7">
    <name type="scientific">Xenorhabdus hominickii</name>
    <dbReference type="NCBI Taxonomy" id="351679"/>
    <lineage>
        <taxon>Bacteria</taxon>
        <taxon>Pseudomonadati</taxon>
        <taxon>Pseudomonadota</taxon>
        <taxon>Gammaproteobacteria</taxon>
        <taxon>Enterobacterales</taxon>
        <taxon>Morganellaceae</taxon>
        <taxon>Xenorhabdus</taxon>
    </lineage>
</organism>
<evidence type="ECO:0000256" key="2">
    <source>
        <dbReference type="SAM" id="Phobius"/>
    </source>
</evidence>
<keyword evidence="6" id="KW-1185">Reference proteome</keyword>
<evidence type="ECO:0000313" key="6">
    <source>
        <dbReference type="Proteomes" id="UP000094600"/>
    </source>
</evidence>
<dbReference type="NCBIfam" id="TIGR03696">
    <property type="entry name" value="Rhs_assc_core"/>
    <property type="match status" value="1"/>
</dbReference>
<feature type="transmembrane region" description="Helical" evidence="2">
    <location>
        <begin position="1427"/>
        <end position="1449"/>
    </location>
</feature>
<keyword evidence="2" id="KW-0472">Membrane</keyword>
<dbReference type="PANTHER" id="PTHR32305">
    <property type="match status" value="1"/>
</dbReference>
<dbReference type="InterPro" id="IPR056823">
    <property type="entry name" value="TEN-like_YD-shell"/>
</dbReference>
<dbReference type="Proteomes" id="UP000094600">
    <property type="component" value="Chromosome"/>
</dbReference>
<dbReference type="RefSeq" id="WP_069315505.1">
    <property type="nucleotide sequence ID" value="NZ_CAWNQJ010000090.1"/>
</dbReference>
<reference evidence="5 7" key="2">
    <citation type="journal article" date="2017" name="Nat. Microbiol.">
        <title>Natural product diversity associated with the nematode symbionts Photorhabdus and Xenorhabdus.</title>
        <authorList>
            <person name="Tobias N.J."/>
            <person name="Wolff H."/>
            <person name="Djahanschiri B."/>
            <person name="Grundmann F."/>
            <person name="Kronenwerth M."/>
            <person name="Shi Y.M."/>
            <person name="Simonyi S."/>
            <person name="Grun P."/>
            <person name="Shapiro-Ilan D."/>
            <person name="Pidot S.J."/>
            <person name="Stinear T.P."/>
            <person name="Ebersberger I."/>
            <person name="Bode H.B."/>
        </authorList>
    </citation>
    <scope>NUCLEOTIDE SEQUENCE [LARGE SCALE GENOMIC DNA]</scope>
    <source>
        <strain evidence="5 7">DSM 17903</strain>
    </source>
</reference>
<dbReference type="InterPro" id="IPR006530">
    <property type="entry name" value="YD"/>
</dbReference>